<gene>
    <name evidence="2" type="ORF">HMN09_00636900</name>
</gene>
<dbReference type="PANTHER" id="PTHR10963:SF24">
    <property type="entry name" value="GLYCOSIDASE C21B10.07-RELATED"/>
    <property type="match status" value="1"/>
</dbReference>
<comment type="caution">
    <text evidence="2">The sequence shown here is derived from an EMBL/GenBank/DDBJ whole genome shotgun (WGS) entry which is preliminary data.</text>
</comment>
<dbReference type="AlphaFoldDB" id="A0A8H6WC36"/>
<dbReference type="InterPro" id="IPR013320">
    <property type="entry name" value="ConA-like_dom_sf"/>
</dbReference>
<keyword evidence="1" id="KW-0732">Signal</keyword>
<dbReference type="GO" id="GO:0009251">
    <property type="term" value="P:glucan catabolic process"/>
    <property type="evidence" value="ECO:0007669"/>
    <property type="project" value="TreeGrafter"/>
</dbReference>
<dbReference type="OrthoDB" id="192832at2759"/>
<accession>A0A8H6WC36</accession>
<evidence type="ECO:0008006" key="4">
    <source>
        <dbReference type="Google" id="ProtNLM"/>
    </source>
</evidence>
<protein>
    <recommendedName>
        <fullName evidence="4">GH16 domain-containing protein</fullName>
    </recommendedName>
</protein>
<feature type="signal peptide" evidence="1">
    <location>
        <begin position="1"/>
        <end position="23"/>
    </location>
</feature>
<organism evidence="2 3">
    <name type="scientific">Mycena chlorophos</name>
    <name type="common">Agaric fungus</name>
    <name type="synonym">Agaricus chlorophos</name>
    <dbReference type="NCBI Taxonomy" id="658473"/>
    <lineage>
        <taxon>Eukaryota</taxon>
        <taxon>Fungi</taxon>
        <taxon>Dikarya</taxon>
        <taxon>Basidiomycota</taxon>
        <taxon>Agaricomycotina</taxon>
        <taxon>Agaricomycetes</taxon>
        <taxon>Agaricomycetidae</taxon>
        <taxon>Agaricales</taxon>
        <taxon>Marasmiineae</taxon>
        <taxon>Mycenaceae</taxon>
        <taxon>Mycena</taxon>
    </lineage>
</organism>
<proteinExistence type="predicted"/>
<dbReference type="Proteomes" id="UP000613580">
    <property type="component" value="Unassembled WGS sequence"/>
</dbReference>
<evidence type="ECO:0000313" key="2">
    <source>
        <dbReference type="EMBL" id="KAF7310936.1"/>
    </source>
</evidence>
<keyword evidence="3" id="KW-1185">Reference proteome</keyword>
<evidence type="ECO:0000313" key="3">
    <source>
        <dbReference type="Proteomes" id="UP000613580"/>
    </source>
</evidence>
<feature type="chain" id="PRO_5034865126" description="GH16 domain-containing protein" evidence="1">
    <location>
        <begin position="24"/>
        <end position="460"/>
    </location>
</feature>
<name>A0A8H6WC36_MYCCL</name>
<dbReference type="Pfam" id="PF26113">
    <property type="entry name" value="GH16_XgeA"/>
    <property type="match status" value="2"/>
</dbReference>
<dbReference type="Gene3D" id="2.60.120.200">
    <property type="match status" value="2"/>
</dbReference>
<dbReference type="SUPFAM" id="SSF49899">
    <property type="entry name" value="Concanavalin A-like lectins/glucanases"/>
    <property type="match status" value="1"/>
</dbReference>
<dbReference type="PANTHER" id="PTHR10963">
    <property type="entry name" value="GLYCOSYL HYDROLASE-RELATED"/>
    <property type="match status" value="1"/>
</dbReference>
<dbReference type="InterPro" id="IPR050546">
    <property type="entry name" value="Glycosyl_Hydrlase_16"/>
</dbReference>
<reference evidence="2" key="1">
    <citation type="submission" date="2020-05" db="EMBL/GenBank/DDBJ databases">
        <title>Mycena genomes resolve the evolution of fungal bioluminescence.</title>
        <authorList>
            <person name="Tsai I.J."/>
        </authorList>
    </citation>
    <scope>NUCLEOTIDE SEQUENCE</scope>
    <source>
        <strain evidence="2">110903Hualien_Pintung</strain>
    </source>
</reference>
<dbReference type="EMBL" id="JACAZE010000007">
    <property type="protein sequence ID" value="KAF7310936.1"/>
    <property type="molecule type" value="Genomic_DNA"/>
</dbReference>
<evidence type="ECO:0000256" key="1">
    <source>
        <dbReference type="SAM" id="SignalP"/>
    </source>
</evidence>
<sequence length="460" mass="49932">MKLTNLSYELLLLLFTTADCASASSFSSLARLWPRLGINNLDASTNSTNGSNSTTANATQTIWVPQDEFSGPTFFDGFGFFTDPDPTHGTVTYVNATYAFENNLAYYDNATNTVVMKGDDTTWLEEGQNRSSVRVSSHAQYNTGLFILDLIQAPFGCSVWPAADGYVTFRLARRSRHPNCFTVDGRRRPVALCMTRPSALLFISRSSPSRLAKLTSIEGVHDNEHNQVTWHTGPGALVCGCNLSLASNFTGSVVTNNGVPNTQCDGLLDGNAGCGITEWSKASYGEFFTSQGGGVYAMKWDEEGIAGHFVRAFLPSLSAILPTVDRSAIPPDIISGNPTPTGWGTPVASLAPSGCDPVTNFVNHSIVFDITFCGDWAGNSYATSGCPGSCTTHLMDPTNYVNASWIINTLKVYKKETFNGRVSRAFPSRFALDLGPHSSRSDSVCITLETIYFYFVDIHW</sequence>